<name>A0A0L0DLM9_THETB</name>
<organism evidence="1 2">
    <name type="scientific">Thecamonas trahens ATCC 50062</name>
    <dbReference type="NCBI Taxonomy" id="461836"/>
    <lineage>
        <taxon>Eukaryota</taxon>
        <taxon>Apusozoa</taxon>
        <taxon>Apusomonadida</taxon>
        <taxon>Apusomonadidae</taxon>
        <taxon>Thecamonas</taxon>
    </lineage>
</organism>
<dbReference type="AlphaFoldDB" id="A0A0L0DLM9"/>
<sequence>MTVTLTYTLRPRGRASHVHDQAQKARDAKVTALEARIDHLERLASTRSRQHAALATAQLAKHGQEAESWATYLGLDDADVAEIDDRSVPDEVRRSSGSGRKAGEPLRVLIFSWATEDTYTKYETEVYWKACYAATHGYDLIITDELDPKLVAAEAADGDDEYSQEGWYREERMYAWHKALTRHLVSGEYDLVYMIGADTLLVPPMMNFALTRYYEGHPLTIMDQKFQFWGYNQNALLFSTQAAGSWLEAFRAVFFARHKQFTLQSDNGSFMETMLEFLGAEAELNGLPGYDGKCGKLAVLDIPAGKLAKIDFSTYEATMLAYSECFFPELGRLAGPYNERKSSFVNFVAHTDERPWANCWGGLRLNHPDEWRSRCFGIHLNGAGRARL</sequence>
<proteinExistence type="predicted"/>
<accession>A0A0L0DLM9</accession>
<evidence type="ECO:0000313" key="2">
    <source>
        <dbReference type="Proteomes" id="UP000054408"/>
    </source>
</evidence>
<dbReference type="Proteomes" id="UP000054408">
    <property type="component" value="Unassembled WGS sequence"/>
</dbReference>
<gene>
    <name evidence="1" type="ORF">AMSG_01139</name>
</gene>
<evidence type="ECO:0008006" key="3">
    <source>
        <dbReference type="Google" id="ProtNLM"/>
    </source>
</evidence>
<protein>
    <recommendedName>
        <fullName evidence="3">Nucleotide-diphospho-sugar transferase domain-containing protein</fullName>
    </recommendedName>
</protein>
<dbReference type="GeneID" id="25560903"/>
<evidence type="ECO:0000313" key="1">
    <source>
        <dbReference type="EMBL" id="KNC52308.1"/>
    </source>
</evidence>
<dbReference type="RefSeq" id="XP_013762306.1">
    <property type="nucleotide sequence ID" value="XM_013906852.1"/>
</dbReference>
<dbReference type="EMBL" id="GL349436">
    <property type="protein sequence ID" value="KNC52308.1"/>
    <property type="molecule type" value="Genomic_DNA"/>
</dbReference>
<reference evidence="1 2" key="1">
    <citation type="submission" date="2010-05" db="EMBL/GenBank/DDBJ databases">
        <title>The Genome Sequence of Thecamonas trahens ATCC 50062.</title>
        <authorList>
            <consortium name="The Broad Institute Genome Sequencing Platform"/>
            <person name="Russ C."/>
            <person name="Cuomo C."/>
            <person name="Shea T."/>
            <person name="Young S.K."/>
            <person name="Zeng Q."/>
            <person name="Koehrsen M."/>
            <person name="Haas B."/>
            <person name="Borodovsky M."/>
            <person name="Guigo R."/>
            <person name="Alvarado L."/>
            <person name="Berlin A."/>
            <person name="Bochicchio J."/>
            <person name="Borenstein D."/>
            <person name="Chapman S."/>
            <person name="Chen Z."/>
            <person name="Freedman E."/>
            <person name="Gellesch M."/>
            <person name="Goldberg J."/>
            <person name="Griggs A."/>
            <person name="Gujja S."/>
            <person name="Heilman E."/>
            <person name="Heiman D."/>
            <person name="Hepburn T."/>
            <person name="Howarth C."/>
            <person name="Jen D."/>
            <person name="Larson L."/>
            <person name="Mehta T."/>
            <person name="Park D."/>
            <person name="Pearson M."/>
            <person name="Roberts A."/>
            <person name="Saif S."/>
            <person name="Shenoy N."/>
            <person name="Sisk P."/>
            <person name="Stolte C."/>
            <person name="Sykes S."/>
            <person name="Thomson T."/>
            <person name="Walk T."/>
            <person name="White J."/>
            <person name="Yandava C."/>
            <person name="Burger G."/>
            <person name="Gray M.W."/>
            <person name="Holland P.W.H."/>
            <person name="King N."/>
            <person name="Lang F.B.F."/>
            <person name="Roger A.J."/>
            <person name="Ruiz-Trillo I."/>
            <person name="Lander E."/>
            <person name="Nusbaum C."/>
        </authorList>
    </citation>
    <scope>NUCLEOTIDE SEQUENCE [LARGE SCALE GENOMIC DNA]</scope>
    <source>
        <strain evidence="1 2">ATCC 50062</strain>
    </source>
</reference>
<keyword evidence="2" id="KW-1185">Reference proteome</keyword>